<keyword evidence="2" id="KW-0378">Hydrolase</keyword>
<dbReference type="Proteomes" id="UP001491310">
    <property type="component" value="Unassembled WGS sequence"/>
</dbReference>
<dbReference type="InterPro" id="IPR052398">
    <property type="entry name" value="Ubiquitin_hydrolase_53/54"/>
</dbReference>
<evidence type="ECO:0000256" key="2">
    <source>
        <dbReference type="ARBA" id="ARBA00022801"/>
    </source>
</evidence>
<feature type="compositionally biased region" description="Low complexity" evidence="3">
    <location>
        <begin position="1511"/>
        <end position="1522"/>
    </location>
</feature>
<feature type="region of interest" description="Disordered" evidence="3">
    <location>
        <begin position="1455"/>
        <end position="1694"/>
    </location>
</feature>
<sequence>MVKGKGHDKAVAVKGKGTLVSYKEQAEGWAAYYLDSCKVPLEKRQKQFQEKYSEFKEGNAGIMECRDWLYFAKFAFLVGLDSLCLPKCPSRSDLHDGSFPVEDCFECAMQAAHRGAKDGSIQSAVLFSHFADEFGLRGGILFIQHLTKGVDIDSWRDPKADWLKGDPHRMPFELATDPTVVGVTKEERVEIKLREIKGLLVAMMQCGRLKVPEEQRQHHAVNGDLSKVLLDARHVLFSLATKASRLPPASIREMLVRARDKVLLDRAAEITLDFWRSARPAADAEISDDKFNAAKLRAVMDKGGTKKGKAVKQLPAVKDMKDKLLTNQREAARKFLMDVVPEACSNKAGAPNPEELAFVKELVNGRAKLQEEDIRKALAEGKPSEEERKTVELWLENAASDSGPLECQHWEDRTLLSRPEMLSHVHNTALARLKKQFPEEQRKEHASEDGTEAVRSNPLLQELEQLVLGKPFEDMQVPNVPADLNTEDFMSNGVESPDSLACLLPQAVHDTVSELANKLLRDQALDLLGAMEDDLGADGALQTHREALGDACNTLDGLVEVEAVGEKDANLRYYNLDEPLKETQWVAGVVSQAFGRKLCVRAGDEKALAIRGQLLLEIHYMQMRRAVAQARGEIEYDRALAKRAYLIHRRLETESDEDLRRNLAGDGPPLPLHCVSRVARIYRDDEWLDEEEGSAASGDDRQWSEPRPDIDPPSITGRAASARSSPAAAAAAADANSVPQHNSAVNSFMADLYKKRGENARPSEALRAVEQQLANLYAEEVRERGRNSFLARTLEDVRDTLAAIEKGGDGSELTRDSQESIRVAGKLIENLEAQTQHNRKLVAAAAAAAIDRDQLDELAAAAQLRAAPAPPAGATAAPPQPRRGAPTAEARANGGDPTTGGASANLDDIDYECETDAEAYLTSTDDESVASLLSEDDDASWKQRYLNLARDAAELLIESGFMSDALLRAIAIYIIACLKIQQGEHTTLFHVTWRHMALLSQDQLYELANKLCVRLGNLQKVLPCNRSALHDYTVMEACVSREGNEVLLVTASEQEDVMNDDDKFDAFRTVHDILIPKQPRVQKPPKTMKETDRWVKDFLDDTYREDGAAASRFANTKRVKELVTRAERLLHKATGTIEERHECMTCLEEAVNVYRDIVLVESQMRQQRQALRDLKVFGDYLESWQEAHEGVQAKLLKTKIKQERELLRSCEAGSKRARVNALPADTETSCKAWAEKLVGISDDTTLTTADKAKIKEEYGLWEQKTGINAKEGGVGILGIRTRQLMHERRLELLEALRDKPSTHFFRERIKAIAGAACIDINTEVEEAFLGLLVQCQDIVKQDIRDVMQWLQRMDVRMEACRTEYHRTLQAAVEESLVDATELMEKHAWEALRQTVAVKARNHAEAKKRAIERQEQLRKEEAAREAQERLLREERERDAARQEKLRRKLARQQELAAQQAAKQQQQAEQLAKQRQREAEAAEKRRAEEEREAERRRQQEQQRREQQERDALKQQQQQLLAAAAKAKKQKQQQRQLDAASEASKVSKPATKQTMAAPDTHNGKAAASDKEPNSEDEAAILQRLLAMTGKSDQDGSSEAKRATASNAASMSSASSQTGIEQSPRKQSARVVEAGVIQDASSGGWGDDESENSTPDVRSWFTKTSGREADRGSDVDRIPNNSLPKDPGKKGVAPKERGPKCQCCKQNHKLINCPKLTHLKVETRKKLTRMYEEGHTVDADNFMRKLGCLHCGALSHFLVACPELQFTTKDQRWELSDLYQGGNPKQAQKLVREWREAAQPANTAVKAAPSKAAAAAPTVKPPAAAAAPAADAKVAPRPPVAAAAARPAGPAATSAAPQRPAAQIGAQQPLAQPAKQQQQAEDAPSTVQSEGSSLHMVVSRSGSFLDQLAPSITRQDSSASSSQTGLGSAASGGGPPLPLPNASMSMFNAGTPQQPPQHGSGTLGGGSLFSGFLGFGQRGASVQDALAPGMSSMSSWGSEQSSQPDLAMNGRQGSDSSGGRGWPQANGKQSGMQDGMGTGKADPSAQSAAGDANRFLNAVVQALWHCAAFREGLLRLEQRALQGSSTVPGALAELFRALARDDMRPDGGGGVTPTRLREALSRLNPRLGEMSDAGEVLGEILNAVSATRGAADLVDACFGLHVSERVVCATCGQKPAHVNEYTELIFTVSATAVMRQLRATRAGGRPQRLGQVLLATARQANKTCDIDEGGCGQLRQVQQTRLAHPPPRFFALQLAWQRPRESPADIRDTLAAVQEEIDLAELYMGLLPGAAVYGLRSAVCHYGQQRLCAFVRHPRSGAWLALDDGSAGRILGSWPEAREKCAAGGIQPAVLLFEARFPASSPAGR</sequence>
<feature type="compositionally biased region" description="Basic and acidic residues" evidence="3">
    <location>
        <begin position="1682"/>
        <end position="1694"/>
    </location>
</feature>
<feature type="compositionally biased region" description="Low complexity" evidence="3">
    <location>
        <begin position="1834"/>
        <end position="1880"/>
    </location>
</feature>
<feature type="compositionally biased region" description="Basic and acidic residues" evidence="3">
    <location>
        <begin position="698"/>
        <end position="710"/>
    </location>
</feature>
<dbReference type="InterPro" id="IPR028889">
    <property type="entry name" value="USP"/>
</dbReference>
<evidence type="ECO:0000256" key="1">
    <source>
        <dbReference type="ARBA" id="ARBA00022786"/>
    </source>
</evidence>
<feature type="compositionally biased region" description="Basic and acidic residues" evidence="3">
    <location>
        <begin position="1661"/>
        <end position="1673"/>
    </location>
</feature>
<dbReference type="EMBL" id="JALJOT010000004">
    <property type="protein sequence ID" value="KAK9916147.1"/>
    <property type="molecule type" value="Genomic_DNA"/>
</dbReference>
<keyword evidence="6" id="KW-1185">Reference proteome</keyword>
<protein>
    <recommendedName>
        <fullName evidence="4">USP domain-containing protein</fullName>
    </recommendedName>
</protein>
<feature type="region of interest" description="Disordered" evidence="3">
    <location>
        <begin position="1984"/>
        <end position="2043"/>
    </location>
</feature>
<feature type="compositionally biased region" description="Low complexity" evidence="3">
    <location>
        <begin position="1913"/>
        <end position="1925"/>
    </location>
</feature>
<feature type="region of interest" description="Disordered" evidence="3">
    <location>
        <begin position="689"/>
        <end position="739"/>
    </location>
</feature>
<feature type="region of interest" description="Disordered" evidence="3">
    <location>
        <begin position="1907"/>
        <end position="1961"/>
    </location>
</feature>
<proteinExistence type="predicted"/>
<dbReference type="InterPro" id="IPR001394">
    <property type="entry name" value="Peptidase_C19_UCH"/>
</dbReference>
<dbReference type="PANTHER" id="PTHR22975:SF9">
    <property type="entry name" value="ECHINUS SPLICE FORM 3"/>
    <property type="match status" value="1"/>
</dbReference>
<dbReference type="Gene3D" id="3.90.70.10">
    <property type="entry name" value="Cysteine proteinases"/>
    <property type="match status" value="1"/>
</dbReference>
<evidence type="ECO:0000256" key="3">
    <source>
        <dbReference type="SAM" id="MobiDB-lite"/>
    </source>
</evidence>
<feature type="compositionally biased region" description="Low complexity" evidence="3">
    <location>
        <begin position="1455"/>
        <end position="1471"/>
    </location>
</feature>
<feature type="region of interest" description="Disordered" evidence="3">
    <location>
        <begin position="1428"/>
        <end position="1447"/>
    </location>
</feature>
<feature type="region of interest" description="Disordered" evidence="3">
    <location>
        <begin position="1834"/>
        <end position="1891"/>
    </location>
</feature>
<evidence type="ECO:0000259" key="4">
    <source>
        <dbReference type="PROSITE" id="PS50235"/>
    </source>
</evidence>
<feature type="compositionally biased region" description="Polar residues" evidence="3">
    <location>
        <begin position="1648"/>
        <end position="1660"/>
    </location>
</feature>
<feature type="compositionally biased region" description="Low complexity" evidence="3">
    <location>
        <begin position="1985"/>
        <end position="1999"/>
    </location>
</feature>
<dbReference type="SUPFAM" id="SSF54001">
    <property type="entry name" value="Cysteine proteinases"/>
    <property type="match status" value="1"/>
</dbReference>
<comment type="caution">
    <text evidence="5">The sequence shown here is derived from an EMBL/GenBank/DDBJ whole genome shotgun (WGS) entry which is preliminary data.</text>
</comment>
<accession>A0ABR2YWA7</accession>
<dbReference type="PANTHER" id="PTHR22975">
    <property type="entry name" value="UBIQUITIN SPECIFIC PROTEINASE"/>
    <property type="match status" value="1"/>
</dbReference>
<feature type="compositionally biased region" description="Low complexity" evidence="3">
    <location>
        <begin position="1599"/>
        <end position="1612"/>
    </location>
</feature>
<feature type="region of interest" description="Disordered" evidence="3">
    <location>
        <begin position="866"/>
        <end position="906"/>
    </location>
</feature>
<feature type="compositionally biased region" description="Low complexity" evidence="3">
    <location>
        <begin position="719"/>
        <end position="737"/>
    </location>
</feature>
<feature type="compositionally biased region" description="Low complexity" evidence="3">
    <location>
        <begin position="866"/>
        <end position="888"/>
    </location>
</feature>
<dbReference type="Pfam" id="PF00443">
    <property type="entry name" value="UCH"/>
    <property type="match status" value="1"/>
</dbReference>
<dbReference type="InterPro" id="IPR038765">
    <property type="entry name" value="Papain-like_cys_pep_sf"/>
</dbReference>
<reference evidence="5 6" key="1">
    <citation type="journal article" date="2024" name="Nat. Commun.">
        <title>Phylogenomics reveals the evolutionary origins of lichenization in chlorophyte algae.</title>
        <authorList>
            <person name="Puginier C."/>
            <person name="Libourel C."/>
            <person name="Otte J."/>
            <person name="Skaloud P."/>
            <person name="Haon M."/>
            <person name="Grisel S."/>
            <person name="Petersen M."/>
            <person name="Berrin J.G."/>
            <person name="Delaux P.M."/>
            <person name="Dal Grande F."/>
            <person name="Keller J."/>
        </authorList>
    </citation>
    <scope>NUCLEOTIDE SEQUENCE [LARGE SCALE GENOMIC DNA]</scope>
    <source>
        <strain evidence="5 6">SAG 216-7</strain>
    </source>
</reference>
<evidence type="ECO:0000313" key="5">
    <source>
        <dbReference type="EMBL" id="KAK9916147.1"/>
    </source>
</evidence>
<organism evidence="5 6">
    <name type="scientific">Coccomyxa subellipsoidea</name>
    <dbReference type="NCBI Taxonomy" id="248742"/>
    <lineage>
        <taxon>Eukaryota</taxon>
        <taxon>Viridiplantae</taxon>
        <taxon>Chlorophyta</taxon>
        <taxon>core chlorophytes</taxon>
        <taxon>Trebouxiophyceae</taxon>
        <taxon>Trebouxiophyceae incertae sedis</taxon>
        <taxon>Coccomyxaceae</taxon>
        <taxon>Coccomyxa</taxon>
    </lineage>
</organism>
<keyword evidence="1" id="KW-0833">Ubl conjugation pathway</keyword>
<dbReference type="PROSITE" id="PS50235">
    <property type="entry name" value="USP_3"/>
    <property type="match status" value="1"/>
</dbReference>
<feature type="compositionally biased region" description="Basic and acidic residues" evidence="3">
    <location>
        <begin position="1428"/>
        <end position="1442"/>
    </location>
</feature>
<feature type="domain" description="USP" evidence="4">
    <location>
        <begin position="2040"/>
        <end position="2352"/>
    </location>
</feature>
<name>A0ABR2YWA7_9CHLO</name>
<evidence type="ECO:0000313" key="6">
    <source>
        <dbReference type="Proteomes" id="UP001491310"/>
    </source>
</evidence>
<gene>
    <name evidence="5" type="ORF">WJX75_009305</name>
</gene>
<feature type="compositionally biased region" description="Basic and acidic residues" evidence="3">
    <location>
        <begin position="1588"/>
        <end position="1598"/>
    </location>
</feature>
<feature type="compositionally biased region" description="Basic and acidic residues" evidence="3">
    <location>
        <begin position="1473"/>
        <end position="1510"/>
    </location>
</feature>